<organism evidence="2 3">
    <name type="scientific">Mucuna pruriens</name>
    <name type="common">Velvet bean</name>
    <name type="synonym">Dolichos pruriens</name>
    <dbReference type="NCBI Taxonomy" id="157652"/>
    <lineage>
        <taxon>Eukaryota</taxon>
        <taxon>Viridiplantae</taxon>
        <taxon>Streptophyta</taxon>
        <taxon>Embryophyta</taxon>
        <taxon>Tracheophyta</taxon>
        <taxon>Spermatophyta</taxon>
        <taxon>Magnoliopsida</taxon>
        <taxon>eudicotyledons</taxon>
        <taxon>Gunneridae</taxon>
        <taxon>Pentapetalae</taxon>
        <taxon>rosids</taxon>
        <taxon>fabids</taxon>
        <taxon>Fabales</taxon>
        <taxon>Fabaceae</taxon>
        <taxon>Papilionoideae</taxon>
        <taxon>50 kb inversion clade</taxon>
        <taxon>NPAAA clade</taxon>
        <taxon>indigoferoid/millettioid clade</taxon>
        <taxon>Phaseoleae</taxon>
        <taxon>Mucuna</taxon>
    </lineage>
</organism>
<feature type="non-terminal residue" evidence="2">
    <location>
        <position position="1"/>
    </location>
</feature>
<gene>
    <name evidence="2" type="ORF">CR513_27117</name>
</gene>
<keyword evidence="1" id="KW-1133">Transmembrane helix</keyword>
<keyword evidence="1" id="KW-0812">Transmembrane</keyword>
<evidence type="ECO:0000313" key="3">
    <source>
        <dbReference type="Proteomes" id="UP000257109"/>
    </source>
</evidence>
<accession>A0A371GKB9</accession>
<dbReference type="PANTHER" id="PTHR36245">
    <property type="entry name" value="GLYCINE-RICH PROTEIN DOT1-LIKE"/>
    <property type="match status" value="1"/>
</dbReference>
<keyword evidence="1" id="KW-0472">Membrane</keyword>
<reference evidence="2" key="1">
    <citation type="submission" date="2018-05" db="EMBL/GenBank/DDBJ databases">
        <title>Draft genome of Mucuna pruriens seed.</title>
        <authorList>
            <person name="Nnadi N.E."/>
            <person name="Vos R."/>
            <person name="Hasami M.H."/>
            <person name="Devisetty U.K."/>
            <person name="Aguiy J.C."/>
        </authorList>
    </citation>
    <scope>NUCLEOTIDE SEQUENCE [LARGE SCALE GENOMIC DNA]</scope>
    <source>
        <strain evidence="2">JCA_2017</strain>
    </source>
</reference>
<evidence type="ECO:0000313" key="2">
    <source>
        <dbReference type="EMBL" id="RDX90970.1"/>
    </source>
</evidence>
<sequence length="180" mass="19208">MGFRVLGFSLIIFIYLIILPPAYPLHNTLPSEFVQKSKLEDKGLYGSKIEGGTGHGGNSHGNGISGSTNTRGVGGGGAVIPVYAAGAANRNGQHQTRHGAANCNLDKIRFSNMLMITLVYPLVLFFRGIVLSADLVTRDKPREQACWGKLVPPLGSDSNLETLANSTTPLSIQTSKDLSR</sequence>
<keyword evidence="3" id="KW-1185">Reference proteome</keyword>
<dbReference type="EMBL" id="QJKJ01005239">
    <property type="protein sequence ID" value="RDX90970.1"/>
    <property type="molecule type" value="Genomic_DNA"/>
</dbReference>
<dbReference type="AlphaFoldDB" id="A0A371GKB9"/>
<comment type="caution">
    <text evidence="2">The sequence shown here is derived from an EMBL/GenBank/DDBJ whole genome shotgun (WGS) entry which is preliminary data.</text>
</comment>
<feature type="transmembrane region" description="Helical" evidence="1">
    <location>
        <begin position="5"/>
        <end position="23"/>
    </location>
</feature>
<feature type="transmembrane region" description="Helical" evidence="1">
    <location>
        <begin position="114"/>
        <end position="133"/>
    </location>
</feature>
<protein>
    <submittedName>
        <fullName evidence="2">Uncharacterized protein</fullName>
    </submittedName>
</protein>
<dbReference type="Proteomes" id="UP000257109">
    <property type="component" value="Unassembled WGS sequence"/>
</dbReference>
<evidence type="ECO:0000256" key="1">
    <source>
        <dbReference type="SAM" id="Phobius"/>
    </source>
</evidence>
<proteinExistence type="predicted"/>
<name>A0A371GKB9_MUCPR</name>
<dbReference type="OrthoDB" id="1428099at2759"/>
<dbReference type="PANTHER" id="PTHR36245:SF7">
    <property type="entry name" value="GLYCINE-RICH PROTEIN"/>
    <property type="match status" value="1"/>
</dbReference>